<dbReference type="SUPFAM" id="SSF51735">
    <property type="entry name" value="NAD(P)-binding Rossmann-fold domains"/>
    <property type="match status" value="1"/>
</dbReference>
<name>A0ABP4WHL0_9ACTN</name>
<feature type="domain" description="Shikimate dehydrogenase substrate binding N-terminal" evidence="3">
    <location>
        <begin position="9"/>
        <end position="91"/>
    </location>
</feature>
<protein>
    <submittedName>
        <fullName evidence="5">Shikimate dehydrogenase</fullName>
    </submittedName>
</protein>
<evidence type="ECO:0000259" key="3">
    <source>
        <dbReference type="Pfam" id="PF08501"/>
    </source>
</evidence>
<feature type="domain" description="SDH C-terminal" evidence="4">
    <location>
        <begin position="272"/>
        <end position="301"/>
    </location>
</feature>
<keyword evidence="2" id="KW-0028">Amino-acid biosynthesis</keyword>
<dbReference type="Pfam" id="PF18317">
    <property type="entry name" value="SDH_C"/>
    <property type="match status" value="1"/>
</dbReference>
<accession>A0ABP4WHL0</accession>
<evidence type="ECO:0000313" key="6">
    <source>
        <dbReference type="Proteomes" id="UP001500655"/>
    </source>
</evidence>
<organism evidence="5 6">
    <name type="scientific">Luedemannella helvata</name>
    <dbReference type="NCBI Taxonomy" id="349315"/>
    <lineage>
        <taxon>Bacteria</taxon>
        <taxon>Bacillati</taxon>
        <taxon>Actinomycetota</taxon>
        <taxon>Actinomycetes</taxon>
        <taxon>Micromonosporales</taxon>
        <taxon>Micromonosporaceae</taxon>
        <taxon>Luedemannella</taxon>
    </lineage>
</organism>
<dbReference type="InterPro" id="IPR046346">
    <property type="entry name" value="Aminoacid_DH-like_N_sf"/>
</dbReference>
<dbReference type="EMBL" id="BAAALS010000010">
    <property type="protein sequence ID" value="GAA1753059.1"/>
    <property type="molecule type" value="Genomic_DNA"/>
</dbReference>
<dbReference type="InterPro" id="IPR041121">
    <property type="entry name" value="SDH_C"/>
</dbReference>
<comment type="caution">
    <text evidence="5">The sequence shown here is derived from an EMBL/GenBank/DDBJ whole genome shotgun (WGS) entry which is preliminary data.</text>
</comment>
<gene>
    <name evidence="5" type="ORF">GCM10009681_24950</name>
</gene>
<dbReference type="Gene3D" id="3.40.50.10860">
    <property type="entry name" value="Leucine Dehydrogenase, chain A, domain 1"/>
    <property type="match status" value="1"/>
</dbReference>
<keyword evidence="6" id="KW-1185">Reference proteome</keyword>
<comment type="pathway">
    <text evidence="1">Metabolic intermediate biosynthesis; chorismate biosynthesis; chorismate from D-erythrose 4-phosphate and phosphoenolpyruvate: step 4/7.</text>
</comment>
<evidence type="ECO:0000313" key="5">
    <source>
        <dbReference type="EMBL" id="GAA1753059.1"/>
    </source>
</evidence>
<dbReference type="InterPro" id="IPR036291">
    <property type="entry name" value="NAD(P)-bd_dom_sf"/>
</dbReference>
<dbReference type="InterPro" id="IPR013708">
    <property type="entry name" value="Shikimate_DH-bd_N"/>
</dbReference>
<proteinExistence type="predicted"/>
<keyword evidence="2" id="KW-0057">Aromatic amino acid biosynthesis</keyword>
<dbReference type="Proteomes" id="UP001500655">
    <property type="component" value="Unassembled WGS sequence"/>
</dbReference>
<sequence length="308" mass="30247">MTVTHRAGVLGKPIAHSLSPVIHNAGYAAAGLTGWHYAAHEVAEDELAAFVAAAGPEWAGMSLTMPLKEVALAVADEVGPLAAAIGAANTLVRRTAGGWRAENTDAPGMVAALRAAGAPTADHDAIPGAGGTGTAAGREAILSAGGTGTAGGRVAILGAGGTARAAVAAARELGAAEVTAHARRPEAVADLEALGKELGVAVVGAPWPTAEDTLGVGEADAVISTVPKGVADPLAPAIRWGAGTVLFDAIYDPWPTPLAAAAQAAGVRIVSGLDLLLAQAVGQFELFTGVTAPVAAMGEALFAAAARR</sequence>
<dbReference type="PANTHER" id="PTHR21089:SF1">
    <property type="entry name" value="BIFUNCTIONAL 3-DEHYDROQUINATE DEHYDRATASE_SHIKIMATE DEHYDROGENASE, CHLOROPLASTIC"/>
    <property type="match status" value="1"/>
</dbReference>
<evidence type="ECO:0000256" key="1">
    <source>
        <dbReference type="ARBA" id="ARBA00004871"/>
    </source>
</evidence>
<evidence type="ECO:0000256" key="2">
    <source>
        <dbReference type="ARBA" id="ARBA00023141"/>
    </source>
</evidence>
<evidence type="ECO:0000259" key="4">
    <source>
        <dbReference type="Pfam" id="PF18317"/>
    </source>
</evidence>
<reference evidence="6" key="1">
    <citation type="journal article" date="2019" name="Int. J. Syst. Evol. Microbiol.">
        <title>The Global Catalogue of Microorganisms (GCM) 10K type strain sequencing project: providing services to taxonomists for standard genome sequencing and annotation.</title>
        <authorList>
            <consortium name="The Broad Institute Genomics Platform"/>
            <consortium name="The Broad Institute Genome Sequencing Center for Infectious Disease"/>
            <person name="Wu L."/>
            <person name="Ma J."/>
        </authorList>
    </citation>
    <scope>NUCLEOTIDE SEQUENCE [LARGE SCALE GENOMIC DNA]</scope>
    <source>
        <strain evidence="6">JCM 13249</strain>
    </source>
</reference>
<dbReference type="Gene3D" id="3.40.50.720">
    <property type="entry name" value="NAD(P)-binding Rossmann-like Domain"/>
    <property type="match status" value="1"/>
</dbReference>
<dbReference type="SUPFAM" id="SSF53223">
    <property type="entry name" value="Aminoacid dehydrogenase-like, N-terminal domain"/>
    <property type="match status" value="1"/>
</dbReference>
<dbReference type="PANTHER" id="PTHR21089">
    <property type="entry name" value="SHIKIMATE DEHYDROGENASE"/>
    <property type="match status" value="1"/>
</dbReference>
<dbReference type="Pfam" id="PF08501">
    <property type="entry name" value="Shikimate_dh_N"/>
    <property type="match status" value="1"/>
</dbReference>
<dbReference type="InterPro" id="IPR022893">
    <property type="entry name" value="Shikimate_DH_fam"/>
</dbReference>